<proteinExistence type="predicted"/>
<organism evidence="1 2">
    <name type="scientific">Cephalotrichum gorgonifer</name>
    <dbReference type="NCBI Taxonomy" id="2041049"/>
    <lineage>
        <taxon>Eukaryota</taxon>
        <taxon>Fungi</taxon>
        <taxon>Dikarya</taxon>
        <taxon>Ascomycota</taxon>
        <taxon>Pezizomycotina</taxon>
        <taxon>Sordariomycetes</taxon>
        <taxon>Hypocreomycetidae</taxon>
        <taxon>Microascales</taxon>
        <taxon>Microascaceae</taxon>
        <taxon>Cephalotrichum</taxon>
    </lineage>
</organism>
<dbReference type="InterPro" id="IPR036873">
    <property type="entry name" value="Rhodanese-like_dom_sf"/>
</dbReference>
<evidence type="ECO:0000313" key="2">
    <source>
        <dbReference type="Proteomes" id="UP001187682"/>
    </source>
</evidence>
<dbReference type="EMBL" id="ONZQ02000002">
    <property type="protein sequence ID" value="SPN99103.1"/>
    <property type="molecule type" value="Genomic_DNA"/>
</dbReference>
<comment type="caution">
    <text evidence="1">The sequence shown here is derived from an EMBL/GenBank/DDBJ whole genome shotgun (WGS) entry which is preliminary data.</text>
</comment>
<keyword evidence="2" id="KW-1185">Reference proteome</keyword>
<sequence length="135" mass="14433">MSSQGGAPDAAPAPWYSAFPAPKDVELGALGREEVIRMIKSADKGTQDFVLVDGGTIRGSINLPAQSLYPSMPTLYTVFKAAGVPGWFRDYISDRGDTEMQSVILLGGIKGWVAVGGEFVETMDGYDANAWAKKE</sequence>
<protein>
    <submittedName>
        <fullName evidence="1">Related to arsenate reductase (Arc2)</fullName>
    </submittedName>
</protein>
<dbReference type="Proteomes" id="UP001187682">
    <property type="component" value="Unassembled WGS sequence"/>
</dbReference>
<accession>A0AAE8MUN3</accession>
<evidence type="ECO:0000313" key="1">
    <source>
        <dbReference type="EMBL" id="SPN99103.1"/>
    </source>
</evidence>
<dbReference type="SUPFAM" id="SSF52821">
    <property type="entry name" value="Rhodanese/Cell cycle control phosphatase"/>
    <property type="match status" value="1"/>
</dbReference>
<reference evidence="1" key="1">
    <citation type="submission" date="2018-03" db="EMBL/GenBank/DDBJ databases">
        <authorList>
            <person name="Guldener U."/>
        </authorList>
    </citation>
    <scope>NUCLEOTIDE SEQUENCE</scope>
</reference>
<gene>
    <name evidence="1" type="ORF">DNG_02138</name>
</gene>
<name>A0AAE8MUN3_9PEZI</name>
<dbReference type="AlphaFoldDB" id="A0AAE8MUN3"/>